<dbReference type="PANTHER" id="PTHR22600:SF57">
    <property type="entry name" value="BETA-N-ACETYLHEXOSAMINIDASE"/>
    <property type="match status" value="1"/>
</dbReference>
<dbReference type="InterPro" id="IPR015883">
    <property type="entry name" value="Glyco_hydro_20_cat"/>
</dbReference>
<evidence type="ECO:0000313" key="10">
    <source>
        <dbReference type="EMBL" id="SEG67281.1"/>
    </source>
</evidence>
<dbReference type="GO" id="GO:0030203">
    <property type="term" value="P:glycosaminoglycan metabolic process"/>
    <property type="evidence" value="ECO:0007669"/>
    <property type="project" value="TreeGrafter"/>
</dbReference>
<dbReference type="PRINTS" id="PR00738">
    <property type="entry name" value="GLHYDRLASE20"/>
</dbReference>
<evidence type="ECO:0000256" key="4">
    <source>
        <dbReference type="ARBA" id="ARBA00022801"/>
    </source>
</evidence>
<dbReference type="Proteomes" id="UP000236728">
    <property type="component" value="Unassembled WGS sequence"/>
</dbReference>
<dbReference type="InterPro" id="IPR017853">
    <property type="entry name" value="GH"/>
</dbReference>
<gene>
    <name evidence="10" type="ORF">SAMN05421819_4209</name>
</gene>
<dbReference type="PANTHER" id="PTHR22600">
    <property type="entry name" value="BETA-HEXOSAMINIDASE"/>
    <property type="match status" value="1"/>
</dbReference>
<comment type="catalytic activity">
    <reaction evidence="1">
        <text>Hydrolysis of terminal non-reducing N-acetyl-D-hexosamine residues in N-acetyl-beta-D-hexosaminides.</text>
        <dbReference type="EC" id="3.2.1.52"/>
    </reaction>
</comment>
<feature type="domain" description="Glycoside hydrolase family 20 catalytic" evidence="8">
    <location>
        <begin position="171"/>
        <end position="359"/>
    </location>
</feature>
<dbReference type="InterPro" id="IPR025705">
    <property type="entry name" value="Beta_hexosaminidase_sua/sub"/>
</dbReference>
<keyword evidence="4 10" id="KW-0378">Hydrolase</keyword>
<evidence type="ECO:0000256" key="3">
    <source>
        <dbReference type="ARBA" id="ARBA00012663"/>
    </source>
</evidence>
<dbReference type="GO" id="GO:0005975">
    <property type="term" value="P:carbohydrate metabolic process"/>
    <property type="evidence" value="ECO:0007669"/>
    <property type="project" value="InterPro"/>
</dbReference>
<dbReference type="RefSeq" id="WP_103935045.1">
    <property type="nucleotide sequence ID" value="NZ_FNVA01000008.1"/>
</dbReference>
<dbReference type="Pfam" id="PF00728">
    <property type="entry name" value="Glyco_hydro_20"/>
    <property type="match status" value="1"/>
</dbReference>
<dbReference type="Gene3D" id="3.20.20.80">
    <property type="entry name" value="Glycosidases"/>
    <property type="match status" value="1"/>
</dbReference>
<evidence type="ECO:0000256" key="1">
    <source>
        <dbReference type="ARBA" id="ARBA00001231"/>
    </source>
</evidence>
<dbReference type="InterPro" id="IPR015882">
    <property type="entry name" value="HEX_bac_N"/>
</dbReference>
<feature type="domain" description="Beta-hexosaminidase bacterial type N-terminal" evidence="9">
    <location>
        <begin position="40"/>
        <end position="166"/>
    </location>
</feature>
<evidence type="ECO:0000259" key="9">
    <source>
        <dbReference type="Pfam" id="PF02838"/>
    </source>
</evidence>
<evidence type="ECO:0000313" key="11">
    <source>
        <dbReference type="Proteomes" id="UP000236728"/>
    </source>
</evidence>
<evidence type="ECO:0000256" key="7">
    <source>
        <dbReference type="SAM" id="SignalP"/>
    </source>
</evidence>
<protein>
    <recommendedName>
        <fullName evidence="3">beta-N-acetylhexosaminidase</fullName>
        <ecNumber evidence="3">3.2.1.52</ecNumber>
    </recommendedName>
</protein>
<dbReference type="EC" id="3.2.1.52" evidence="3"/>
<dbReference type="EMBL" id="FNVA01000008">
    <property type="protein sequence ID" value="SEG67281.1"/>
    <property type="molecule type" value="Genomic_DNA"/>
</dbReference>
<accession>A0A1H6C2W2</accession>
<feature type="active site" description="Proton donor" evidence="6">
    <location>
        <position position="310"/>
    </location>
</feature>
<dbReference type="OrthoDB" id="9763537at2"/>
<keyword evidence="5" id="KW-0326">Glycosidase</keyword>
<comment type="similarity">
    <text evidence="2">Belongs to the glycosyl hydrolase 20 family.</text>
</comment>
<dbReference type="Gene3D" id="3.30.379.10">
    <property type="entry name" value="Chitobiase/beta-hexosaminidase domain 2-like"/>
    <property type="match status" value="1"/>
</dbReference>
<proteinExistence type="inferred from homology"/>
<dbReference type="GO" id="GO:0016020">
    <property type="term" value="C:membrane"/>
    <property type="evidence" value="ECO:0007669"/>
    <property type="project" value="TreeGrafter"/>
</dbReference>
<keyword evidence="11" id="KW-1185">Reference proteome</keyword>
<keyword evidence="7" id="KW-0732">Signal</keyword>
<name>A0A1H6C2W2_9BACT</name>
<feature type="signal peptide" evidence="7">
    <location>
        <begin position="1"/>
        <end position="31"/>
    </location>
</feature>
<organism evidence="10 11">
    <name type="scientific">Bryocella elongata</name>
    <dbReference type="NCBI Taxonomy" id="863522"/>
    <lineage>
        <taxon>Bacteria</taxon>
        <taxon>Pseudomonadati</taxon>
        <taxon>Acidobacteriota</taxon>
        <taxon>Terriglobia</taxon>
        <taxon>Terriglobales</taxon>
        <taxon>Acidobacteriaceae</taxon>
        <taxon>Bryocella</taxon>
    </lineage>
</organism>
<dbReference type="GO" id="GO:0004563">
    <property type="term" value="F:beta-N-acetylhexosaminidase activity"/>
    <property type="evidence" value="ECO:0007669"/>
    <property type="project" value="UniProtKB-EC"/>
</dbReference>
<evidence type="ECO:0000256" key="5">
    <source>
        <dbReference type="ARBA" id="ARBA00023295"/>
    </source>
</evidence>
<dbReference type="InterPro" id="IPR029018">
    <property type="entry name" value="Hex-like_dom2"/>
</dbReference>
<dbReference type="AlphaFoldDB" id="A0A1H6C2W2"/>
<evidence type="ECO:0000256" key="2">
    <source>
        <dbReference type="ARBA" id="ARBA00006285"/>
    </source>
</evidence>
<dbReference type="SUPFAM" id="SSF55545">
    <property type="entry name" value="beta-N-acetylhexosaminidase-like domain"/>
    <property type="match status" value="1"/>
</dbReference>
<evidence type="ECO:0000256" key="6">
    <source>
        <dbReference type="PIRSR" id="PIRSR625705-1"/>
    </source>
</evidence>
<feature type="chain" id="PRO_5009294389" description="beta-N-acetylhexosaminidase" evidence="7">
    <location>
        <begin position="32"/>
        <end position="692"/>
    </location>
</feature>
<reference evidence="10 11" key="1">
    <citation type="submission" date="2016-10" db="EMBL/GenBank/DDBJ databases">
        <authorList>
            <person name="de Groot N.N."/>
        </authorList>
    </citation>
    <scope>NUCLEOTIDE SEQUENCE [LARGE SCALE GENOMIC DNA]</scope>
    <source>
        <strain evidence="10 11">DSM 22489</strain>
    </source>
</reference>
<dbReference type="SUPFAM" id="SSF51445">
    <property type="entry name" value="(Trans)glycosidases"/>
    <property type="match status" value="1"/>
</dbReference>
<dbReference type="Pfam" id="PF02838">
    <property type="entry name" value="Glyco_hydro_20b"/>
    <property type="match status" value="1"/>
</dbReference>
<sequence length="692" mass="75618">MQPSRRYTMPRRALALLTVITAAGATNLASAQQPTAPPVLLPAAQQASFSNGSLPLCELSLQADPGVDPQALNATQQLLQAHCNSHPTVASLPLHLVQKAPGGQLPGINDAASPSSREAYRLSISRTGVTLTGNASAGLFYAVETLTQLLNTTGTQASLPFAEISDLPSLPYRGFMMDISHGAIPTVAEVERQLDLFARFKANQYFFYVETDLDLRGYPLLHKTSNWSAADIREIVAYAAARHIDVVPCVELFGHLHDLFRTEQYSDESALPHGGEANPADPKVQKLLDDWLEQYAALFPSPWLHIGFDEPFELERAHHNTAGTSPGDLWLQHLHHLAAKAAALGKRPLFWADIDEGAYIFNKYPGLAAGLPKNAIAAPWFYDARSDYSGLLDLFAANHVPIVVASGISDWDNIAPDFDTTFINIDGMLAAGRKAGAIGLLNTMWSDSAQAIHREADAAIAYGAAAAWQSTPMHPGTFFAAYAHTTSTAADAPHIAAALTAIAQAQSKLRGALGSETSFRMWDDPFHASTLARVRTHRTELRDARLAAESALEHLAATSPEAQQTTQDLQLGARMLDFAAMKFEYAIEIADNFDALPQQPKPDDISYLLKRETSARNHSRVGDLLDLSGELEQDYSAAWLRSNKPFRLATAQARWRAEQEYWRRFQASVWTVCRDFKPGDPRPTLTDVLAVR</sequence>
<evidence type="ECO:0000259" key="8">
    <source>
        <dbReference type="Pfam" id="PF00728"/>
    </source>
</evidence>